<sequence length="527" mass="60479">GKATMKTRNLPKALAWYWRTLPRLFFLLFLFIILFAIIWSQNKEECLKMGKPGLMTFHATTGKEEMAGLEAAVCEMPPNQNFTVKGYVIDPLPIPYEYLLGSHPTRKRYLSIGISSIHRKNKYYLMRTIESIFSQSSPEELKEIVLVVYLANNDSTLNKQTVKEIKDGFSSHIDEGNLLVICSSLASYPSLQGLQRNFWDKDQSVQHRSKQNVDYAFVVNFCASLSHYYLMLEDDVVCANGFLSIIQQFIRERMEPWTTVAFSTLGYVGKLYHNEDLPKLARFLLLFYDVMPCDWLLELFHQSKAQKEIITFRPSLFQHIGRISSFHTMETIFKDPEFQEDFGDFGDFPAVSCYTDISVFDDYVPEEVCPPGKGVFWGRNVTSGSSFTIVFETPIILQKLQIYTGSAEYKRDILYSGYVELGTVKIKENVSATCRLFRRAGDFHNGKFELDNFGQVMGEQIHCLRIQISYIATLLTVTLAYQKPFLILSSAKWQAPSTPIEIHMNTQLLTVASTPYRIKPFTDSCML</sequence>
<dbReference type="PANTHER" id="PTHR12062:SF29">
    <property type="entry name" value="ALPHA-1,3-MANNOSYL-GLYCOPROTEIN 4-BETA-N-ACETYLGLUCOSAMINYLTRANSFERASE C"/>
    <property type="match status" value="1"/>
</dbReference>
<reference evidence="3" key="1">
    <citation type="submission" date="2021-09" db="EMBL/GenBank/DDBJ databases">
        <title>The genome of Mauremys mutica provides insights into the evolution of semi-aquatic lifestyle.</title>
        <authorList>
            <person name="Gong S."/>
            <person name="Gao Y."/>
        </authorList>
    </citation>
    <scope>NUCLEOTIDE SEQUENCE</scope>
    <source>
        <strain evidence="3">MM-2020</strain>
        <tissue evidence="3">Muscle</tissue>
    </source>
</reference>
<dbReference type="InterPro" id="IPR006759">
    <property type="entry name" value="Glyco_transf_54"/>
</dbReference>
<keyword evidence="1" id="KW-0472">Membrane</keyword>
<comment type="caution">
    <text evidence="3">The sequence shown here is derived from an EMBL/GenBank/DDBJ whole genome shotgun (WGS) entry which is preliminary data.</text>
</comment>
<keyword evidence="1" id="KW-1133">Transmembrane helix</keyword>
<dbReference type="GO" id="GO:0008375">
    <property type="term" value="F:acetylglucosaminyltransferase activity"/>
    <property type="evidence" value="ECO:0007669"/>
    <property type="project" value="TreeGrafter"/>
</dbReference>
<protein>
    <recommendedName>
        <fullName evidence="2">MGAT4 conserved region domain-containing protein</fullName>
    </recommendedName>
</protein>
<dbReference type="Proteomes" id="UP000827986">
    <property type="component" value="Unassembled WGS sequence"/>
</dbReference>
<gene>
    <name evidence="3" type="ORF">KIL84_007283</name>
</gene>
<organism evidence="3 4">
    <name type="scientific">Mauremys mutica</name>
    <name type="common">yellowpond turtle</name>
    <dbReference type="NCBI Taxonomy" id="74926"/>
    <lineage>
        <taxon>Eukaryota</taxon>
        <taxon>Metazoa</taxon>
        <taxon>Chordata</taxon>
        <taxon>Craniata</taxon>
        <taxon>Vertebrata</taxon>
        <taxon>Euteleostomi</taxon>
        <taxon>Archelosauria</taxon>
        <taxon>Testudinata</taxon>
        <taxon>Testudines</taxon>
        <taxon>Cryptodira</taxon>
        <taxon>Durocryptodira</taxon>
        <taxon>Testudinoidea</taxon>
        <taxon>Geoemydidae</taxon>
        <taxon>Geoemydinae</taxon>
        <taxon>Mauremys</taxon>
    </lineage>
</organism>
<name>A0A9D3X325_9SAUR</name>
<feature type="non-terminal residue" evidence="3">
    <location>
        <position position="527"/>
    </location>
</feature>
<keyword evidence="4" id="KW-1185">Reference proteome</keyword>
<dbReference type="GO" id="GO:0006487">
    <property type="term" value="P:protein N-linked glycosylation"/>
    <property type="evidence" value="ECO:0007669"/>
    <property type="project" value="TreeGrafter"/>
</dbReference>
<evidence type="ECO:0000313" key="4">
    <source>
        <dbReference type="Proteomes" id="UP000827986"/>
    </source>
</evidence>
<evidence type="ECO:0000256" key="1">
    <source>
        <dbReference type="SAM" id="Phobius"/>
    </source>
</evidence>
<dbReference type="AlphaFoldDB" id="A0A9D3X325"/>
<evidence type="ECO:0000313" key="3">
    <source>
        <dbReference type="EMBL" id="KAH1171665.1"/>
    </source>
</evidence>
<dbReference type="EMBL" id="JAHDVG010000483">
    <property type="protein sequence ID" value="KAH1171665.1"/>
    <property type="molecule type" value="Genomic_DNA"/>
</dbReference>
<dbReference type="PANTHER" id="PTHR12062">
    <property type="entry name" value="N-ACETYLGLUCOSAMINYLTRANSFERASE VI"/>
    <property type="match status" value="1"/>
</dbReference>
<feature type="transmembrane region" description="Helical" evidence="1">
    <location>
        <begin position="21"/>
        <end position="39"/>
    </location>
</feature>
<feature type="domain" description="MGAT4 conserved region" evidence="2">
    <location>
        <begin position="94"/>
        <end position="338"/>
    </location>
</feature>
<dbReference type="InterPro" id="IPR057279">
    <property type="entry name" value="MGAT4"/>
</dbReference>
<accession>A0A9D3X325</accession>
<dbReference type="Pfam" id="PF04666">
    <property type="entry name" value="MGAT4_cons"/>
    <property type="match status" value="1"/>
</dbReference>
<keyword evidence="1" id="KW-0812">Transmembrane</keyword>
<evidence type="ECO:0000259" key="2">
    <source>
        <dbReference type="Pfam" id="PF04666"/>
    </source>
</evidence>
<proteinExistence type="predicted"/>